<feature type="chain" id="PRO_5029505100" evidence="2">
    <location>
        <begin position="22"/>
        <end position="255"/>
    </location>
</feature>
<dbReference type="NCBIfam" id="TIGR04183">
    <property type="entry name" value="Por_Secre_tail"/>
    <property type="match status" value="1"/>
</dbReference>
<dbReference type="Pfam" id="PF18962">
    <property type="entry name" value="Por_Secre_tail"/>
    <property type="match status" value="1"/>
</dbReference>
<dbReference type="InterPro" id="IPR026444">
    <property type="entry name" value="Secre_tail"/>
</dbReference>
<dbReference type="AlphaFoldDB" id="A0A7K1GE12"/>
<feature type="domain" description="Secretion system C-terminal sorting" evidence="3">
    <location>
        <begin position="188"/>
        <end position="253"/>
    </location>
</feature>
<sequence>MKKTTCLLILMCATFFIELSAQDIQRIYLNFETSTGFQRQLLLGFTPDNAATDGYDYGYDGGTFNNFADDFGWIIEGNSYVIQGVGEFNTNKYYPLGMFLTNSGDITVSLAELNNFEEDIDVYLYDVELDSYALLNASNFTQNLQADNYIDRFYITFSTTAHLDINSNLLSVEDNEIYPVNIWYSKSNNELHLSGNFNNTNALLSLYSLEGKKIIKEKMSTEEHTLNTSEISNGIYIVKIDSDTFSYSTKVCITN</sequence>
<feature type="signal peptide" evidence="2">
    <location>
        <begin position="1"/>
        <end position="21"/>
    </location>
</feature>
<organism evidence="4 5">
    <name type="scientific">Winogradskyella ouciana</name>
    <dbReference type="NCBI Taxonomy" id="2608631"/>
    <lineage>
        <taxon>Bacteria</taxon>
        <taxon>Pseudomonadati</taxon>
        <taxon>Bacteroidota</taxon>
        <taxon>Flavobacteriia</taxon>
        <taxon>Flavobacteriales</taxon>
        <taxon>Flavobacteriaceae</taxon>
        <taxon>Winogradskyella</taxon>
    </lineage>
</organism>
<dbReference type="EMBL" id="WJYA01000003">
    <property type="protein sequence ID" value="MTE26089.1"/>
    <property type="molecule type" value="Genomic_DNA"/>
</dbReference>
<evidence type="ECO:0000313" key="5">
    <source>
        <dbReference type="Proteomes" id="UP000447545"/>
    </source>
</evidence>
<dbReference type="Proteomes" id="UP000447545">
    <property type="component" value="Unassembled WGS sequence"/>
</dbReference>
<reference evidence="4 5" key="1">
    <citation type="submission" date="2019-11" db="EMBL/GenBank/DDBJ databases">
        <title>Winogradskyella ouciana sp. nov., isolated from the hadal seawater of the Mariana Trench.</title>
        <authorList>
            <person name="Liu R."/>
        </authorList>
    </citation>
    <scope>NUCLEOTIDE SEQUENCE [LARGE SCALE GENOMIC DNA]</scope>
    <source>
        <strain evidence="4 5">ZXX205</strain>
    </source>
</reference>
<evidence type="ECO:0000256" key="2">
    <source>
        <dbReference type="SAM" id="SignalP"/>
    </source>
</evidence>
<accession>A0A7K1GE12</accession>
<keyword evidence="1 2" id="KW-0732">Signal</keyword>
<evidence type="ECO:0000259" key="3">
    <source>
        <dbReference type="Pfam" id="PF18962"/>
    </source>
</evidence>
<proteinExistence type="predicted"/>
<dbReference type="RefSeq" id="WP_155087923.1">
    <property type="nucleotide sequence ID" value="NZ_WJYA01000003.1"/>
</dbReference>
<evidence type="ECO:0000256" key="1">
    <source>
        <dbReference type="ARBA" id="ARBA00022729"/>
    </source>
</evidence>
<protein>
    <submittedName>
        <fullName evidence="4">T9SS type A sorting domain-containing protein</fullName>
    </submittedName>
</protein>
<evidence type="ECO:0000313" key="4">
    <source>
        <dbReference type="EMBL" id="MTE26089.1"/>
    </source>
</evidence>
<keyword evidence="5" id="KW-1185">Reference proteome</keyword>
<name>A0A7K1GE12_9FLAO</name>
<comment type="caution">
    <text evidence="4">The sequence shown here is derived from an EMBL/GenBank/DDBJ whole genome shotgun (WGS) entry which is preliminary data.</text>
</comment>
<gene>
    <name evidence="4" type="ORF">F1003_04010</name>
</gene>